<dbReference type="EMBL" id="QWET01000011">
    <property type="protein sequence ID" value="RIH64362.1"/>
    <property type="molecule type" value="Genomic_DNA"/>
</dbReference>
<evidence type="ECO:0000256" key="4">
    <source>
        <dbReference type="PROSITE-ProRule" id="PRU00473"/>
    </source>
</evidence>
<accession>A0A399D0V4</accession>
<evidence type="ECO:0000313" key="8">
    <source>
        <dbReference type="Proteomes" id="UP000266441"/>
    </source>
</evidence>
<dbReference type="Proteomes" id="UP000266441">
    <property type="component" value="Unassembled WGS sequence"/>
</dbReference>
<evidence type="ECO:0000259" key="6">
    <source>
        <dbReference type="PROSITE" id="PS51123"/>
    </source>
</evidence>
<evidence type="ECO:0000256" key="5">
    <source>
        <dbReference type="SAM" id="SignalP"/>
    </source>
</evidence>
<proteinExistence type="predicted"/>
<dbReference type="CDD" id="cd07185">
    <property type="entry name" value="OmpA_C-like"/>
    <property type="match status" value="1"/>
</dbReference>
<dbReference type="GO" id="GO:0009279">
    <property type="term" value="C:cell outer membrane"/>
    <property type="evidence" value="ECO:0007669"/>
    <property type="project" value="UniProtKB-SubCell"/>
</dbReference>
<dbReference type="InterPro" id="IPR008969">
    <property type="entry name" value="CarboxyPept-like_regulatory"/>
</dbReference>
<protein>
    <recommendedName>
        <fullName evidence="6">OmpA-like domain-containing protein</fullName>
    </recommendedName>
</protein>
<dbReference type="Pfam" id="PF00691">
    <property type="entry name" value="OmpA"/>
    <property type="match status" value="1"/>
</dbReference>
<evidence type="ECO:0000256" key="2">
    <source>
        <dbReference type="ARBA" id="ARBA00023136"/>
    </source>
</evidence>
<dbReference type="OrthoDB" id="1488841at2"/>
<dbReference type="InterPro" id="IPR006665">
    <property type="entry name" value="OmpA-like"/>
</dbReference>
<dbReference type="InterPro" id="IPR036737">
    <property type="entry name" value="OmpA-like_sf"/>
</dbReference>
<dbReference type="PANTHER" id="PTHR30329:SF21">
    <property type="entry name" value="LIPOPROTEIN YIAD-RELATED"/>
    <property type="match status" value="1"/>
</dbReference>
<name>A0A399D0V4_9BACT</name>
<dbReference type="SUPFAM" id="SSF49464">
    <property type="entry name" value="Carboxypeptidase regulatory domain-like"/>
    <property type="match status" value="1"/>
</dbReference>
<keyword evidence="3" id="KW-0998">Cell outer membrane</keyword>
<dbReference type="Gene3D" id="2.120.10.30">
    <property type="entry name" value="TolB, C-terminal domain"/>
    <property type="match status" value="1"/>
</dbReference>
<dbReference type="InterPro" id="IPR050330">
    <property type="entry name" value="Bact_OuterMem_StrucFunc"/>
</dbReference>
<dbReference type="InterPro" id="IPR011042">
    <property type="entry name" value="6-blade_b-propeller_TolB-like"/>
</dbReference>
<dbReference type="AlphaFoldDB" id="A0A399D0V4"/>
<feature type="domain" description="OmpA-like" evidence="6">
    <location>
        <begin position="474"/>
        <end position="595"/>
    </location>
</feature>
<comment type="subcellular location">
    <subcellularLocation>
        <location evidence="1">Cell outer membrane</location>
    </subcellularLocation>
</comment>
<dbReference type="InterPro" id="IPR011659">
    <property type="entry name" value="WD40"/>
</dbReference>
<evidence type="ECO:0000256" key="1">
    <source>
        <dbReference type="ARBA" id="ARBA00004442"/>
    </source>
</evidence>
<dbReference type="SUPFAM" id="SSF82171">
    <property type="entry name" value="DPP6 N-terminal domain-like"/>
    <property type="match status" value="1"/>
</dbReference>
<comment type="caution">
    <text evidence="7">The sequence shown here is derived from an EMBL/GenBank/DDBJ whole genome shotgun (WGS) entry which is preliminary data.</text>
</comment>
<dbReference type="PROSITE" id="PS51123">
    <property type="entry name" value="OMPA_2"/>
    <property type="match status" value="1"/>
</dbReference>
<keyword evidence="8" id="KW-1185">Reference proteome</keyword>
<gene>
    <name evidence="7" type="ORF">D1164_14825</name>
</gene>
<keyword evidence="2 4" id="KW-0472">Membrane</keyword>
<dbReference type="SUPFAM" id="SSF103088">
    <property type="entry name" value="OmpA-like"/>
    <property type="match status" value="1"/>
</dbReference>
<evidence type="ECO:0000256" key="3">
    <source>
        <dbReference type="ARBA" id="ARBA00023237"/>
    </source>
</evidence>
<organism evidence="7 8">
    <name type="scientific">Mariniphaga sediminis</name>
    <dbReference type="NCBI Taxonomy" id="1628158"/>
    <lineage>
        <taxon>Bacteria</taxon>
        <taxon>Pseudomonadati</taxon>
        <taxon>Bacteroidota</taxon>
        <taxon>Bacteroidia</taxon>
        <taxon>Marinilabiliales</taxon>
        <taxon>Prolixibacteraceae</taxon>
        <taxon>Mariniphaga</taxon>
    </lineage>
</organism>
<dbReference type="PRINTS" id="PR01021">
    <property type="entry name" value="OMPADOMAIN"/>
</dbReference>
<dbReference type="Gene3D" id="3.30.1330.60">
    <property type="entry name" value="OmpA-like domain"/>
    <property type="match status" value="1"/>
</dbReference>
<dbReference type="PANTHER" id="PTHR30329">
    <property type="entry name" value="STATOR ELEMENT OF FLAGELLAR MOTOR COMPLEX"/>
    <property type="match status" value="1"/>
</dbReference>
<reference evidence="7 8" key="1">
    <citation type="journal article" date="2015" name="Int. J. Syst. Evol. Microbiol.">
        <title>Mariniphaga sediminis sp. nov., isolated from coastal sediment.</title>
        <authorList>
            <person name="Wang F.Q."/>
            <person name="Shen Q.Y."/>
            <person name="Chen G.J."/>
            <person name="Du Z.J."/>
        </authorList>
    </citation>
    <scope>NUCLEOTIDE SEQUENCE [LARGE SCALE GENOMIC DNA]</scope>
    <source>
        <strain evidence="7 8">SY21</strain>
    </source>
</reference>
<keyword evidence="5" id="KW-0732">Signal</keyword>
<dbReference type="InterPro" id="IPR006664">
    <property type="entry name" value="OMP_bac"/>
</dbReference>
<evidence type="ECO:0000313" key="7">
    <source>
        <dbReference type="EMBL" id="RIH64362.1"/>
    </source>
</evidence>
<sequence>MKRKTTTILLLFITLASTVNGQQYNFFDLVDYKVRLLPSVNTVESDISPAFVKGELYFSSIREEYFGNERLQQRNMSFYDVYSTEIDSVGNPVSLRKLVPGFGNLYHEGPVSWCEATGELFVTLSNVIDGDTIHHGMINEEHVRLRLVIMKETDGKWTVTEELPFNRDNYHFAHPAVSVTGDTLIFSSDMRRGYGKSDLYMSVREDGKWSRPQNLGEMINTPGNEMFPTFGPDGLLLFSSDGHEENYGQMDIYYTNFPHHISPVNAGRKLNTAFDDFGLVVHPSKEYGYFSSNRPGRGNDDIYHIEFIPVTETLNGKVSTRYNGEPVSDAIVYLQDCNGNVIETKQSGILGNFEFEIQKGLCYRLMAEKEGFQSDLENLAGRNIVELQLKQILKYQIQVLDFGDGKSLPEADVLCLEEKWETDTSGLVRIQFDSLMVYNVHVIKEGYFDYSKNVDSTYFTMGANVVDTIQLFKKERNKNFLLKNINYYFDRWRIMPESEPELQKLIKLMKDNPSLKVELETHTDSRREDEFNLWLSQKRADSIVEYLVENGIEKERLTAKGYGETRLLNRCANGVNCSEAEHLVNRRVEFKILGF</sequence>
<feature type="chain" id="PRO_5017323483" description="OmpA-like domain-containing protein" evidence="5">
    <location>
        <begin position="22"/>
        <end position="595"/>
    </location>
</feature>
<dbReference type="Pfam" id="PF07676">
    <property type="entry name" value="PD40"/>
    <property type="match status" value="1"/>
</dbReference>
<feature type="signal peptide" evidence="5">
    <location>
        <begin position="1"/>
        <end position="21"/>
    </location>
</feature>
<dbReference type="RefSeq" id="WP_119350787.1">
    <property type="nucleotide sequence ID" value="NZ_QWET01000011.1"/>
</dbReference>